<keyword evidence="2" id="KW-1185">Reference proteome</keyword>
<dbReference type="AlphaFoldDB" id="A0A399EFD0"/>
<dbReference type="EMBL" id="QXDL01000094">
    <property type="protein sequence ID" value="RIH83354.1"/>
    <property type="molecule type" value="Genomic_DNA"/>
</dbReference>
<sequence>MRLNQEAHLHHEVFATALKGFVGRTAPSVRAYAQRRGVSHETVYRLLRPYTEAVRDLDRPVDPEELRLVRHLLAGLACSETEQQHLFEHYRAAVDARHRARRAIAREIDAGALAQYVWGVRRKREEATFARVPQESRRCYEEAISLAGLVLLHLDLGGQPAALLEVALVANDVQSVRDRVVDALYKAGIALEAARRVLAQKDPPDEARAVEGYHNALRGRAIALRRLGLYREAWDTLEGYLRREEQECAGDRGLRRVRAYSAQFAGLLAQDKLKALVELPRFGVRLAERLYATAREQMPVHLDDYRPRMWLLECDLGTAYLKSGQHRKAAERFEAAYEGITRSREAGALHLVLVRQRYAAYLWAQGWRADPLYRQLVHEATDLAVASGLVNEARKLRELAAGTAP</sequence>
<name>A0A399EFD0_9DEIN</name>
<evidence type="ECO:0000313" key="1">
    <source>
        <dbReference type="EMBL" id="RIH83354.1"/>
    </source>
</evidence>
<reference evidence="1 2" key="1">
    <citation type="submission" date="2018-08" db="EMBL/GenBank/DDBJ databases">
        <title>Meiothermus terrae DSM 26712 genome sequencing project.</title>
        <authorList>
            <person name="Da Costa M.S."/>
            <person name="Albuquerque L."/>
            <person name="Raposo P."/>
            <person name="Froufe H.J.C."/>
            <person name="Barroso C.S."/>
            <person name="Egas C."/>
        </authorList>
    </citation>
    <scope>NUCLEOTIDE SEQUENCE [LARGE SCALE GENOMIC DNA]</scope>
    <source>
        <strain evidence="1 2">DSM 26712</strain>
    </source>
</reference>
<evidence type="ECO:0000313" key="2">
    <source>
        <dbReference type="Proteomes" id="UP000265715"/>
    </source>
</evidence>
<gene>
    <name evidence="1" type="ORF">Mterra_02306</name>
</gene>
<dbReference type="SUPFAM" id="SSF48452">
    <property type="entry name" value="TPR-like"/>
    <property type="match status" value="1"/>
</dbReference>
<comment type="caution">
    <text evidence="1">The sequence shown here is derived from an EMBL/GenBank/DDBJ whole genome shotgun (WGS) entry which is preliminary data.</text>
</comment>
<dbReference type="InterPro" id="IPR011990">
    <property type="entry name" value="TPR-like_helical_dom_sf"/>
</dbReference>
<organism evidence="1 2">
    <name type="scientific">Calidithermus terrae</name>
    <dbReference type="NCBI Taxonomy" id="1408545"/>
    <lineage>
        <taxon>Bacteria</taxon>
        <taxon>Thermotogati</taxon>
        <taxon>Deinococcota</taxon>
        <taxon>Deinococci</taxon>
        <taxon>Thermales</taxon>
        <taxon>Thermaceae</taxon>
        <taxon>Calidithermus</taxon>
    </lineage>
</organism>
<dbReference type="Proteomes" id="UP000265715">
    <property type="component" value="Unassembled WGS sequence"/>
</dbReference>
<accession>A0A399EFD0</accession>
<evidence type="ECO:0008006" key="3">
    <source>
        <dbReference type="Google" id="ProtNLM"/>
    </source>
</evidence>
<protein>
    <recommendedName>
        <fullName evidence="3">Tetratricopeptide repeat protein</fullName>
    </recommendedName>
</protein>
<proteinExistence type="predicted"/>